<proteinExistence type="predicted"/>
<evidence type="ECO:0000313" key="1">
    <source>
        <dbReference type="EMBL" id="SVD96242.1"/>
    </source>
</evidence>
<protein>
    <submittedName>
        <fullName evidence="1">Uncharacterized protein</fullName>
    </submittedName>
</protein>
<name>A0A382ZLB1_9ZZZZ</name>
<dbReference type="AlphaFoldDB" id="A0A382ZLB1"/>
<organism evidence="1">
    <name type="scientific">marine metagenome</name>
    <dbReference type="NCBI Taxonomy" id="408172"/>
    <lineage>
        <taxon>unclassified sequences</taxon>
        <taxon>metagenomes</taxon>
        <taxon>ecological metagenomes</taxon>
    </lineage>
</organism>
<feature type="non-terminal residue" evidence="1">
    <location>
        <position position="34"/>
    </location>
</feature>
<sequence length="34" mass="3823">MPKTIPQEVKNRAMELYLKDDSSAREIADAVSSE</sequence>
<accession>A0A382ZLB1</accession>
<reference evidence="1" key="1">
    <citation type="submission" date="2018-05" db="EMBL/GenBank/DDBJ databases">
        <authorList>
            <person name="Lanie J.A."/>
            <person name="Ng W.-L."/>
            <person name="Kazmierczak K.M."/>
            <person name="Andrzejewski T.M."/>
            <person name="Davidsen T.M."/>
            <person name="Wayne K.J."/>
            <person name="Tettelin H."/>
            <person name="Glass J.I."/>
            <person name="Rusch D."/>
            <person name="Podicherti R."/>
            <person name="Tsui H.-C.T."/>
            <person name="Winkler M.E."/>
        </authorList>
    </citation>
    <scope>NUCLEOTIDE SEQUENCE</scope>
</reference>
<gene>
    <name evidence="1" type="ORF">METZ01_LOCUS449096</name>
</gene>
<dbReference type="EMBL" id="UINC01184835">
    <property type="protein sequence ID" value="SVD96242.1"/>
    <property type="molecule type" value="Genomic_DNA"/>
</dbReference>